<evidence type="ECO:0000259" key="1">
    <source>
        <dbReference type="Pfam" id="PF00561"/>
    </source>
</evidence>
<organism evidence="2 3">
    <name type="scientific">Aspergillus niger</name>
    <dbReference type="NCBI Taxonomy" id="5061"/>
    <lineage>
        <taxon>Eukaryota</taxon>
        <taxon>Fungi</taxon>
        <taxon>Dikarya</taxon>
        <taxon>Ascomycota</taxon>
        <taxon>Pezizomycotina</taxon>
        <taxon>Eurotiomycetes</taxon>
        <taxon>Eurotiomycetidae</taxon>
        <taxon>Eurotiales</taxon>
        <taxon>Aspergillaceae</taxon>
        <taxon>Aspergillus</taxon>
        <taxon>Aspergillus subgen. Circumdati</taxon>
    </lineage>
</organism>
<dbReference type="InterPro" id="IPR050266">
    <property type="entry name" value="AB_hydrolase_sf"/>
</dbReference>
<feature type="domain" description="AB hydrolase-1" evidence="1">
    <location>
        <begin position="63"/>
        <end position="243"/>
    </location>
</feature>
<dbReference type="AlphaFoldDB" id="A0A100IUJ6"/>
<reference evidence="3" key="1">
    <citation type="journal article" date="2016" name="Genome Announc.">
        <title>Draft genome sequence of Aspergillus niger strain An76.</title>
        <authorList>
            <person name="Gong W."/>
            <person name="Cheng Z."/>
            <person name="Zhang H."/>
            <person name="Liu L."/>
            <person name="Gao P."/>
            <person name="Wang L."/>
        </authorList>
    </citation>
    <scope>NUCLEOTIDE SEQUENCE [LARGE SCALE GENOMIC DNA]</scope>
    <source>
        <strain evidence="3">An76</strain>
    </source>
</reference>
<dbReference type="EMBL" id="BCMY01000033">
    <property type="protein sequence ID" value="GAQ47619.1"/>
    <property type="molecule type" value="Genomic_DNA"/>
</dbReference>
<accession>A0A100IUJ6</accession>
<dbReference type="Gene3D" id="3.40.50.1820">
    <property type="entry name" value="alpha/beta hydrolase"/>
    <property type="match status" value="1"/>
</dbReference>
<comment type="caution">
    <text evidence="2">The sequence shown here is derived from an EMBL/GenBank/DDBJ whole genome shotgun (WGS) entry which is preliminary data.</text>
</comment>
<dbReference type="VEuPathDB" id="FungiDB:M747DRAFT_298108"/>
<dbReference type="OMA" id="LIIHGWQ"/>
<evidence type="ECO:0000313" key="3">
    <source>
        <dbReference type="Proteomes" id="UP000068243"/>
    </source>
</evidence>
<dbReference type="Proteomes" id="UP000068243">
    <property type="component" value="Unassembled WGS sequence"/>
</dbReference>
<dbReference type="PANTHER" id="PTHR43798:SF6">
    <property type="entry name" value="HYDROLASE, PUTATIVE (AFU_ORTHOLOGUE AFUA_4G13070)-RELATED"/>
    <property type="match status" value="1"/>
</dbReference>
<dbReference type="InterPro" id="IPR000073">
    <property type="entry name" value="AB_hydrolase_1"/>
</dbReference>
<dbReference type="PANTHER" id="PTHR43798">
    <property type="entry name" value="MONOACYLGLYCEROL LIPASE"/>
    <property type="match status" value="1"/>
</dbReference>
<dbReference type="VEuPathDB" id="FungiDB:An08g07900"/>
<gene>
    <name evidence="2" type="ORF">ABL_10280</name>
</gene>
<dbReference type="InterPro" id="IPR029058">
    <property type="entry name" value="AB_hydrolase_fold"/>
</dbReference>
<dbReference type="Pfam" id="PF00561">
    <property type="entry name" value="Abhydrolase_1"/>
    <property type="match status" value="1"/>
</dbReference>
<dbReference type="VEuPathDB" id="FungiDB:ATCC64974_100310"/>
<dbReference type="VEuPathDB" id="FungiDB:ASPNIDRAFT2_1180092"/>
<protein>
    <recommendedName>
        <fullName evidence="1">AB hydrolase-1 domain-containing protein</fullName>
    </recommendedName>
</protein>
<dbReference type="SUPFAM" id="SSF53474">
    <property type="entry name" value="alpha/beta-Hydrolases"/>
    <property type="match status" value="1"/>
</dbReference>
<sequence>MPPLPTQTHGPPTGHPILILPGWEMTPETEMHDFEPIFTSPNNPNSNLRRIYIALPGTASTPARNITSLDDIYHHLVHFIDTTLGNSRFILVGSSCGAYLARALAQKYLAQVDGLLLRVPLVEPEDAKRDVDRVEPLVRDEGVMNGLGEEDKSLLGIDNGGKVLVQTEGYVEELVRKYREVYVPAEEGADKGVLDLIRGDVGRYRLSEEVLSHGDGGGEKLMAPTLVVCGRQDESVGYRDCLGLLERYPRATFAVLDRGTHGLPVDASERGVFGELVRDWVFRVGEWRDSYH</sequence>
<dbReference type="OrthoDB" id="6431331at2759"/>
<name>A0A100IUJ6_ASPNG</name>
<proteinExistence type="predicted"/>
<evidence type="ECO:0000313" key="2">
    <source>
        <dbReference type="EMBL" id="GAQ47619.1"/>
    </source>
</evidence>